<dbReference type="InterPro" id="IPR011004">
    <property type="entry name" value="Trimer_LpxA-like_sf"/>
</dbReference>
<keyword evidence="3" id="KW-1185">Reference proteome</keyword>
<dbReference type="InterPro" id="IPR001451">
    <property type="entry name" value="Hexapep"/>
</dbReference>
<dbReference type="RefSeq" id="WP_082362549.1">
    <property type="nucleotide sequence ID" value="NZ_CP012159.1"/>
</dbReference>
<evidence type="ECO:0000313" key="2">
    <source>
        <dbReference type="EMBL" id="AKT39263.1"/>
    </source>
</evidence>
<accession>A0A0K1EFB2</accession>
<feature type="compositionally biased region" description="Basic and acidic residues" evidence="1">
    <location>
        <begin position="190"/>
        <end position="204"/>
    </location>
</feature>
<proteinExistence type="predicted"/>
<dbReference type="Proteomes" id="UP000067626">
    <property type="component" value="Chromosome"/>
</dbReference>
<dbReference type="EMBL" id="CP012159">
    <property type="protein sequence ID" value="AKT39263.1"/>
    <property type="molecule type" value="Genomic_DNA"/>
</dbReference>
<dbReference type="InterPro" id="IPR047324">
    <property type="entry name" value="LbH_gamma_CA-like"/>
</dbReference>
<dbReference type="SUPFAM" id="SSF51161">
    <property type="entry name" value="Trimeric LpxA-like enzymes"/>
    <property type="match status" value="1"/>
</dbReference>
<dbReference type="PATRIC" id="fig|52.7.peg.3756"/>
<dbReference type="STRING" id="52.CMC5_034110"/>
<evidence type="ECO:0000256" key="1">
    <source>
        <dbReference type="SAM" id="MobiDB-lite"/>
    </source>
</evidence>
<dbReference type="CDD" id="cd04645">
    <property type="entry name" value="LbH_gamma_CA_like"/>
    <property type="match status" value="1"/>
</dbReference>
<dbReference type="AlphaFoldDB" id="A0A0K1EFB2"/>
<dbReference type="Pfam" id="PF00132">
    <property type="entry name" value="Hexapep"/>
    <property type="match status" value="2"/>
</dbReference>
<name>A0A0K1EFB2_CHOCO</name>
<dbReference type="PANTHER" id="PTHR13061:SF29">
    <property type="entry name" value="GAMMA CARBONIC ANHYDRASE-LIKE 1, MITOCHONDRIAL-RELATED"/>
    <property type="match status" value="1"/>
</dbReference>
<sequence length="204" mass="21270">MALILPYGDTFPRLGRGVFVAPNATLVGDVELGDDASVWFGAVLRGDVGKIRIGARTNLQDLVCVHVTDNLSWTHVGADVTVGHGAILHGCIVGDGCLIGMGSILLDNVEVGAGSVIAAGALVPPRMVIPPRSMVKGNPAKVVGEVNLDQADLGRFGAAHYVENARRFRAIVEAAGSSDPRVPRAAPLDGDGHGQVKREAQEDR</sequence>
<dbReference type="InterPro" id="IPR050484">
    <property type="entry name" value="Transf_Hexapept/Carb_Anhydrase"/>
</dbReference>
<protein>
    <submittedName>
        <fullName evidence="2">Phenylacetic acid degradation protein PaaY</fullName>
    </submittedName>
</protein>
<dbReference type="PANTHER" id="PTHR13061">
    <property type="entry name" value="DYNACTIN SUBUNIT P25"/>
    <property type="match status" value="1"/>
</dbReference>
<dbReference type="Gene3D" id="2.160.10.10">
    <property type="entry name" value="Hexapeptide repeat proteins"/>
    <property type="match status" value="1"/>
</dbReference>
<feature type="region of interest" description="Disordered" evidence="1">
    <location>
        <begin position="177"/>
        <end position="204"/>
    </location>
</feature>
<organism evidence="2 3">
    <name type="scientific">Chondromyces crocatus</name>
    <dbReference type="NCBI Taxonomy" id="52"/>
    <lineage>
        <taxon>Bacteria</taxon>
        <taxon>Pseudomonadati</taxon>
        <taxon>Myxococcota</taxon>
        <taxon>Polyangia</taxon>
        <taxon>Polyangiales</taxon>
        <taxon>Polyangiaceae</taxon>
        <taxon>Chondromyces</taxon>
    </lineage>
</organism>
<gene>
    <name evidence="2" type="primary">paaY</name>
    <name evidence="2" type="ORF">CMC5_034110</name>
</gene>
<dbReference type="OrthoDB" id="9803036at2"/>
<evidence type="ECO:0000313" key="3">
    <source>
        <dbReference type="Proteomes" id="UP000067626"/>
    </source>
</evidence>
<dbReference type="KEGG" id="ccro:CMC5_034110"/>
<reference evidence="2 3" key="1">
    <citation type="submission" date="2015-07" db="EMBL/GenBank/DDBJ databases">
        <title>Genome analysis of myxobacterium Chondromyces crocatus Cm c5 reveals a high potential for natural compound synthesis and the genetic basis for the loss of fruiting body formation.</title>
        <authorList>
            <person name="Zaburannyi N."/>
            <person name="Bunk B."/>
            <person name="Maier J."/>
            <person name="Overmann J."/>
            <person name="Mueller R."/>
        </authorList>
    </citation>
    <scope>NUCLEOTIDE SEQUENCE [LARGE SCALE GENOMIC DNA]</scope>
    <source>
        <strain evidence="2 3">Cm c5</strain>
    </source>
</reference>